<evidence type="ECO:0000313" key="1">
    <source>
        <dbReference type="EMBL" id="CZF78566.1"/>
    </source>
</evidence>
<evidence type="ECO:0008006" key="3">
    <source>
        <dbReference type="Google" id="ProtNLM"/>
    </source>
</evidence>
<protein>
    <recommendedName>
        <fullName evidence="3">Agglutination protein</fullName>
    </recommendedName>
</protein>
<dbReference type="GO" id="GO:0051213">
    <property type="term" value="F:dioxygenase activity"/>
    <property type="evidence" value="ECO:0007669"/>
    <property type="project" value="InterPro"/>
</dbReference>
<dbReference type="RefSeq" id="WP_062661228.1">
    <property type="nucleotide sequence ID" value="NZ_FIZX01000001.1"/>
</dbReference>
<sequence>MYHPDYLMQLCHISDQAVKELEPMFDDLPTTPYADGQYRLRRYSIVHCHDGALRQMEHHTFVQSQAINQHQGGVVRNFEELTPAVLHSEGLFELCRLFKDNNELDDEQDIEIHQMRVITLNDITPVSPEGIHQDGFDHIAIAAIDRKNVQGGEILVYKDRSDQPFFSLAMNNGDVALLDDHAVWHNANPIRPLNPSEHGHMDLFVLTAREH</sequence>
<gene>
    <name evidence="1" type="ORF">GCE9029_00919</name>
</gene>
<organism evidence="1 2">
    <name type="scientific">Grimontia celer</name>
    <dbReference type="NCBI Taxonomy" id="1796497"/>
    <lineage>
        <taxon>Bacteria</taxon>
        <taxon>Pseudomonadati</taxon>
        <taxon>Pseudomonadota</taxon>
        <taxon>Gammaproteobacteria</taxon>
        <taxon>Vibrionales</taxon>
        <taxon>Vibrionaceae</taxon>
        <taxon>Grimontia</taxon>
    </lineage>
</organism>
<dbReference type="Pfam" id="PF10014">
    <property type="entry name" value="2OG-Fe_Oxy_2"/>
    <property type="match status" value="1"/>
</dbReference>
<proteinExistence type="predicted"/>
<dbReference type="OrthoDB" id="6681382at2"/>
<reference evidence="2" key="1">
    <citation type="submission" date="2016-02" db="EMBL/GenBank/DDBJ databases">
        <authorList>
            <person name="Rodrigo-Torres Lidia"/>
            <person name="Arahal R.David."/>
        </authorList>
    </citation>
    <scope>NUCLEOTIDE SEQUENCE [LARGE SCALE GENOMIC DNA]</scope>
    <source>
        <strain evidence="2">CECT 9029</strain>
    </source>
</reference>
<dbReference type="AlphaFoldDB" id="A0A128EX36"/>
<name>A0A128EX36_9GAMM</name>
<keyword evidence="2" id="KW-1185">Reference proteome</keyword>
<dbReference type="InterPro" id="IPR018724">
    <property type="entry name" value="2OG-Fe_dioxygenase"/>
</dbReference>
<dbReference type="STRING" id="1796497.GCE9029_00919"/>
<accession>A0A128EX36</accession>
<dbReference type="EMBL" id="FIZX01000001">
    <property type="protein sequence ID" value="CZF78566.1"/>
    <property type="molecule type" value="Genomic_DNA"/>
</dbReference>
<dbReference type="Gene3D" id="2.60.120.620">
    <property type="entry name" value="q2cbj1_9rhob like domain"/>
    <property type="match status" value="1"/>
</dbReference>
<dbReference type="Proteomes" id="UP000071641">
    <property type="component" value="Unassembled WGS sequence"/>
</dbReference>
<evidence type="ECO:0000313" key="2">
    <source>
        <dbReference type="Proteomes" id="UP000071641"/>
    </source>
</evidence>